<evidence type="ECO:0000313" key="1">
    <source>
        <dbReference type="EMBL" id="KAF7387766.1"/>
    </source>
</evidence>
<organism evidence="1 2">
    <name type="scientific">Vespula vulgaris</name>
    <name type="common">Yellow jacket</name>
    <name type="synonym">Wasp</name>
    <dbReference type="NCBI Taxonomy" id="7454"/>
    <lineage>
        <taxon>Eukaryota</taxon>
        <taxon>Metazoa</taxon>
        <taxon>Ecdysozoa</taxon>
        <taxon>Arthropoda</taxon>
        <taxon>Hexapoda</taxon>
        <taxon>Insecta</taxon>
        <taxon>Pterygota</taxon>
        <taxon>Neoptera</taxon>
        <taxon>Endopterygota</taxon>
        <taxon>Hymenoptera</taxon>
        <taxon>Apocrita</taxon>
        <taxon>Aculeata</taxon>
        <taxon>Vespoidea</taxon>
        <taxon>Vespidae</taxon>
        <taxon>Vespinae</taxon>
        <taxon>Vespula</taxon>
    </lineage>
</organism>
<dbReference type="Proteomes" id="UP000614350">
    <property type="component" value="Unassembled WGS sequence"/>
</dbReference>
<dbReference type="AlphaFoldDB" id="A0A834JLW7"/>
<evidence type="ECO:0000313" key="2">
    <source>
        <dbReference type="Proteomes" id="UP000614350"/>
    </source>
</evidence>
<protein>
    <submittedName>
        <fullName evidence="1">Uncharacterized protein</fullName>
    </submittedName>
</protein>
<gene>
    <name evidence="1" type="ORF">HZH66_010533</name>
</gene>
<keyword evidence="2" id="KW-1185">Reference proteome</keyword>
<comment type="caution">
    <text evidence="1">The sequence shown here is derived from an EMBL/GenBank/DDBJ whole genome shotgun (WGS) entry which is preliminary data.</text>
</comment>
<dbReference type="EMBL" id="JACSEA010000012">
    <property type="protein sequence ID" value="KAF7387766.1"/>
    <property type="molecule type" value="Genomic_DNA"/>
</dbReference>
<name>A0A834JLW7_VESVU</name>
<reference evidence="1" key="1">
    <citation type="journal article" date="2020" name="G3 (Bethesda)">
        <title>High-Quality Assemblies for Three Invasive Social Wasps from the &lt;i&gt;Vespula&lt;/i&gt; Genus.</title>
        <authorList>
            <person name="Harrop T.W.R."/>
            <person name="Guhlin J."/>
            <person name="McLaughlin G.M."/>
            <person name="Permina E."/>
            <person name="Stockwell P."/>
            <person name="Gilligan J."/>
            <person name="Le Lec M.F."/>
            <person name="Gruber M.A.M."/>
            <person name="Quinn O."/>
            <person name="Lovegrove M."/>
            <person name="Duncan E.J."/>
            <person name="Remnant E.J."/>
            <person name="Van Eeckhoven J."/>
            <person name="Graham B."/>
            <person name="Knapp R.A."/>
            <person name="Langford K.W."/>
            <person name="Kronenberg Z."/>
            <person name="Press M.O."/>
            <person name="Eacker S.M."/>
            <person name="Wilson-Rankin E.E."/>
            <person name="Purcell J."/>
            <person name="Lester P.J."/>
            <person name="Dearden P.K."/>
        </authorList>
    </citation>
    <scope>NUCLEOTIDE SEQUENCE</scope>
    <source>
        <strain evidence="1">Marl-1</strain>
    </source>
</reference>
<sequence>MWANDSSILLLAFDNLRNPRAKPFFLSWKYQGNVSFRQQEVRPTHSWNVASVETRLRELGDLLKTPS</sequence>
<proteinExistence type="predicted"/>
<accession>A0A834JLW7</accession>